<reference evidence="2 3" key="1">
    <citation type="submission" date="2016-01" db="EMBL/GenBank/DDBJ databases">
        <title>The new phylogeny of the genus Mycobacterium.</title>
        <authorList>
            <person name="Tarcisio F."/>
            <person name="Conor M."/>
            <person name="Antonella G."/>
            <person name="Elisabetta G."/>
            <person name="Giulia F.S."/>
            <person name="Sara T."/>
            <person name="Anna F."/>
            <person name="Clotilde B."/>
            <person name="Roberto B."/>
            <person name="Veronica D.S."/>
            <person name="Fabio R."/>
            <person name="Monica P."/>
            <person name="Olivier J."/>
            <person name="Enrico T."/>
            <person name="Nicola S."/>
        </authorList>
    </citation>
    <scope>NUCLEOTIDE SEQUENCE [LARGE SCALE GENOMIC DNA]</scope>
    <source>
        <strain evidence="2 3">DSM 45166</strain>
    </source>
</reference>
<keyword evidence="1" id="KW-1133">Transmembrane helix</keyword>
<evidence type="ECO:0000313" key="2">
    <source>
        <dbReference type="EMBL" id="ORW08981.1"/>
    </source>
</evidence>
<keyword evidence="1" id="KW-0472">Membrane</keyword>
<comment type="caution">
    <text evidence="2">The sequence shown here is derived from an EMBL/GenBank/DDBJ whole genome shotgun (WGS) entry which is preliminary data.</text>
</comment>
<evidence type="ECO:0000256" key="1">
    <source>
        <dbReference type="SAM" id="Phobius"/>
    </source>
</evidence>
<keyword evidence="1" id="KW-0812">Transmembrane</keyword>
<protein>
    <submittedName>
        <fullName evidence="2">Uncharacterized protein</fullName>
    </submittedName>
</protein>
<evidence type="ECO:0000313" key="3">
    <source>
        <dbReference type="Proteomes" id="UP000193487"/>
    </source>
</evidence>
<dbReference type="AlphaFoldDB" id="A0A1X1YD63"/>
<proteinExistence type="predicted"/>
<feature type="transmembrane region" description="Helical" evidence="1">
    <location>
        <begin position="37"/>
        <end position="58"/>
    </location>
</feature>
<dbReference type="Proteomes" id="UP000193487">
    <property type="component" value="Unassembled WGS sequence"/>
</dbReference>
<organism evidence="2 3">
    <name type="scientific">Mycobacterium kyorinense</name>
    <dbReference type="NCBI Taxonomy" id="487514"/>
    <lineage>
        <taxon>Bacteria</taxon>
        <taxon>Bacillati</taxon>
        <taxon>Actinomycetota</taxon>
        <taxon>Actinomycetes</taxon>
        <taxon>Mycobacteriales</taxon>
        <taxon>Mycobacteriaceae</taxon>
        <taxon>Mycobacterium</taxon>
    </lineage>
</organism>
<keyword evidence="3" id="KW-1185">Reference proteome</keyword>
<gene>
    <name evidence="2" type="ORF">AWC14_22605</name>
</gene>
<accession>A0A1X1YD63</accession>
<dbReference type="OrthoDB" id="4554237at2"/>
<sequence length="69" mass="7515">MVGFGSAVGFTYAHLLPTIFPGYQDSFVSAPHINVTWFSWFSALAEIGTAVVFALAGLREVNRVRNPVL</sequence>
<dbReference type="EMBL" id="LQPE01000028">
    <property type="protein sequence ID" value="ORW08981.1"/>
    <property type="molecule type" value="Genomic_DNA"/>
</dbReference>
<name>A0A1X1YD63_9MYCO</name>